<name>A0A229SLL9_9PSEU</name>
<sequence length="106" mass="11677">MLTQTLPELVQSQRRFSAHREIQACTRCSRRHRGGTVLIHPARHQHVCVRHNIWLGTLGPDSSSWIQHPGPVDVSALPEIQASVPAPPASPTTIQWPSPSAIPRSS</sequence>
<dbReference type="EMBL" id="NMUL01000077">
    <property type="protein sequence ID" value="OXM59644.1"/>
    <property type="molecule type" value="Genomic_DNA"/>
</dbReference>
<feature type="compositionally biased region" description="Polar residues" evidence="1">
    <location>
        <begin position="92"/>
        <end position="106"/>
    </location>
</feature>
<organism evidence="2 3">
    <name type="scientific">Amycolatopsis vastitatis</name>
    <dbReference type="NCBI Taxonomy" id="1905142"/>
    <lineage>
        <taxon>Bacteria</taxon>
        <taxon>Bacillati</taxon>
        <taxon>Actinomycetota</taxon>
        <taxon>Actinomycetes</taxon>
        <taxon>Pseudonocardiales</taxon>
        <taxon>Pseudonocardiaceae</taxon>
        <taxon>Amycolatopsis</taxon>
    </lineage>
</organism>
<dbReference type="Proteomes" id="UP000215199">
    <property type="component" value="Unassembled WGS sequence"/>
</dbReference>
<reference evidence="3" key="1">
    <citation type="submission" date="2017-07" db="EMBL/GenBank/DDBJ databases">
        <title>Comparative genome mining reveals phylogenetic distribution patterns of secondary metabolites in Amycolatopsis.</title>
        <authorList>
            <person name="Adamek M."/>
            <person name="Alanjary M."/>
            <person name="Sales-Ortells H."/>
            <person name="Goodfellow M."/>
            <person name="Bull A.T."/>
            <person name="Kalinowski J."/>
            <person name="Ziemert N."/>
        </authorList>
    </citation>
    <scope>NUCLEOTIDE SEQUENCE [LARGE SCALE GENOMIC DNA]</scope>
    <source>
        <strain evidence="3">H5</strain>
    </source>
</reference>
<dbReference type="OrthoDB" id="3630599at2"/>
<evidence type="ECO:0000313" key="2">
    <source>
        <dbReference type="EMBL" id="OXM59644.1"/>
    </source>
</evidence>
<dbReference type="AlphaFoldDB" id="A0A229SLL9"/>
<comment type="caution">
    <text evidence="2">The sequence shown here is derived from an EMBL/GenBank/DDBJ whole genome shotgun (WGS) entry which is preliminary data.</text>
</comment>
<accession>A0A229SLL9</accession>
<keyword evidence="3" id="KW-1185">Reference proteome</keyword>
<protein>
    <submittedName>
        <fullName evidence="2">Uncharacterized protein</fullName>
    </submittedName>
</protein>
<evidence type="ECO:0000313" key="3">
    <source>
        <dbReference type="Proteomes" id="UP000215199"/>
    </source>
</evidence>
<feature type="region of interest" description="Disordered" evidence="1">
    <location>
        <begin position="82"/>
        <end position="106"/>
    </location>
</feature>
<proteinExistence type="predicted"/>
<gene>
    <name evidence="2" type="ORF">CF165_46465</name>
</gene>
<evidence type="ECO:0000256" key="1">
    <source>
        <dbReference type="SAM" id="MobiDB-lite"/>
    </source>
</evidence>
<dbReference type="RefSeq" id="WP_093954000.1">
    <property type="nucleotide sequence ID" value="NZ_NMUL01000077.1"/>
</dbReference>